<organism evidence="1 2">
    <name type="scientific">Helicobacter bilis</name>
    <dbReference type="NCBI Taxonomy" id="37372"/>
    <lineage>
        <taxon>Bacteria</taxon>
        <taxon>Pseudomonadati</taxon>
        <taxon>Campylobacterota</taxon>
        <taxon>Epsilonproteobacteria</taxon>
        <taxon>Campylobacterales</taxon>
        <taxon>Helicobacteraceae</taxon>
        <taxon>Helicobacter</taxon>
    </lineage>
</organism>
<protein>
    <submittedName>
        <fullName evidence="1">Uncharacterized protein</fullName>
    </submittedName>
</protein>
<accession>A0A4U8UAK4</accession>
<dbReference type="AlphaFoldDB" id="A0A4U8UAK4"/>
<name>A0A4U8UAK4_9HELI</name>
<dbReference type="RefSeq" id="WP_034565625.1">
    <property type="nucleotide sequence ID" value="NZ_CAMCCI010000001.1"/>
</dbReference>
<comment type="caution">
    <text evidence="1">The sequence shown here is derived from an EMBL/GenBank/DDBJ whole genome shotgun (WGS) entry which is preliminary data.</text>
</comment>
<proteinExistence type="predicted"/>
<dbReference type="Proteomes" id="UP000029857">
    <property type="component" value="Unassembled WGS sequence"/>
</dbReference>
<gene>
    <name evidence="1" type="ORF">LS79_001025</name>
</gene>
<evidence type="ECO:0000313" key="1">
    <source>
        <dbReference type="EMBL" id="TLE12006.1"/>
    </source>
</evidence>
<reference evidence="1 2" key="1">
    <citation type="journal article" date="2014" name="Genome Announc.">
        <title>Draft genome sequences of eight enterohepatic helicobacter species isolated from both laboratory and wild rodents.</title>
        <authorList>
            <person name="Sheh A."/>
            <person name="Shen Z."/>
            <person name="Fox J.G."/>
        </authorList>
    </citation>
    <scope>NUCLEOTIDE SEQUENCE [LARGE SCALE GENOMIC DNA]</scope>
    <source>
        <strain evidence="1 2">ATCC 49320</strain>
    </source>
</reference>
<dbReference type="EMBL" id="JRPJ02000002">
    <property type="protein sequence ID" value="TLE12006.1"/>
    <property type="molecule type" value="Genomic_DNA"/>
</dbReference>
<sequence length="98" mass="11119">MAKKETQQRVLVIKNLKNIGVSQMDSDYNLSDKPEELVLNTSYTGDHHGGLVTSLLKKIDYIACETHARFFEDGEERLAKLRELITEAGANNILLDWI</sequence>
<evidence type="ECO:0000313" key="2">
    <source>
        <dbReference type="Proteomes" id="UP000029857"/>
    </source>
</evidence>